<evidence type="ECO:0000256" key="1">
    <source>
        <dbReference type="SAM" id="Phobius"/>
    </source>
</evidence>
<dbReference type="AlphaFoldDB" id="A0A915CGN6"/>
<feature type="transmembrane region" description="Helical" evidence="1">
    <location>
        <begin position="44"/>
        <end position="67"/>
    </location>
</feature>
<protein>
    <submittedName>
        <fullName evidence="3">Uncharacterized protein</fullName>
    </submittedName>
</protein>
<reference evidence="3" key="1">
    <citation type="submission" date="2022-11" db="UniProtKB">
        <authorList>
            <consortium name="WormBaseParasite"/>
        </authorList>
    </citation>
    <scope>IDENTIFICATION</scope>
</reference>
<keyword evidence="1" id="KW-0812">Transmembrane</keyword>
<keyword evidence="1" id="KW-0472">Membrane</keyword>
<dbReference type="Proteomes" id="UP000887569">
    <property type="component" value="Unplaced"/>
</dbReference>
<dbReference type="WBParaSite" id="PgR178_g008_t01">
    <property type="protein sequence ID" value="PgR178_g008_t01"/>
    <property type="gene ID" value="PgR178_g008"/>
</dbReference>
<keyword evidence="1" id="KW-1133">Transmembrane helix</keyword>
<sequence>VLRVWAPYTSLFTSLMSFDGDGLHETTLYTSVPIFVAFESNMQLAVFITTLYILMIVLAAELGRAIYSLRALLSKQNKLMREQMPILLADLDELGKDTIYRLTVPSQEQPDHAFEEAVKAQKSDENRAEEKMTV</sequence>
<evidence type="ECO:0000313" key="3">
    <source>
        <dbReference type="WBParaSite" id="PgR178_g008_t01"/>
    </source>
</evidence>
<evidence type="ECO:0000313" key="2">
    <source>
        <dbReference type="Proteomes" id="UP000887569"/>
    </source>
</evidence>
<name>A0A915CGN6_PARUN</name>
<organism evidence="2 3">
    <name type="scientific">Parascaris univalens</name>
    <name type="common">Nematode worm</name>
    <dbReference type="NCBI Taxonomy" id="6257"/>
    <lineage>
        <taxon>Eukaryota</taxon>
        <taxon>Metazoa</taxon>
        <taxon>Ecdysozoa</taxon>
        <taxon>Nematoda</taxon>
        <taxon>Chromadorea</taxon>
        <taxon>Rhabditida</taxon>
        <taxon>Spirurina</taxon>
        <taxon>Ascaridomorpha</taxon>
        <taxon>Ascaridoidea</taxon>
        <taxon>Ascarididae</taxon>
        <taxon>Parascaris</taxon>
    </lineage>
</organism>
<proteinExistence type="predicted"/>
<accession>A0A915CGN6</accession>
<keyword evidence="2" id="KW-1185">Reference proteome</keyword>